<evidence type="ECO:0008006" key="7">
    <source>
        <dbReference type="Google" id="ProtNLM"/>
    </source>
</evidence>
<dbReference type="EMBL" id="MSZX01000010">
    <property type="protein sequence ID" value="OPA74585.1"/>
    <property type="molecule type" value="Genomic_DNA"/>
</dbReference>
<evidence type="ECO:0000256" key="2">
    <source>
        <dbReference type="SAM" id="Phobius"/>
    </source>
</evidence>
<feature type="transmembrane region" description="Helical" evidence="2">
    <location>
        <begin position="762"/>
        <end position="783"/>
    </location>
</feature>
<name>A0A1T2X444_9BACL</name>
<feature type="compositionally biased region" description="Low complexity" evidence="1">
    <location>
        <begin position="899"/>
        <end position="917"/>
    </location>
</feature>
<organism evidence="5 6">
    <name type="scientific">Paenibacillus selenitireducens</name>
    <dbReference type="NCBI Taxonomy" id="1324314"/>
    <lineage>
        <taxon>Bacteria</taxon>
        <taxon>Bacillati</taxon>
        <taxon>Bacillota</taxon>
        <taxon>Bacilli</taxon>
        <taxon>Bacillales</taxon>
        <taxon>Paenibacillaceae</taxon>
        <taxon>Paenibacillus</taxon>
    </lineage>
</organism>
<keyword evidence="2" id="KW-1133">Transmembrane helix</keyword>
<evidence type="ECO:0000313" key="5">
    <source>
        <dbReference type="EMBL" id="OPA74585.1"/>
    </source>
</evidence>
<dbReference type="AlphaFoldDB" id="A0A1T2X444"/>
<feature type="region of interest" description="Disordered" evidence="1">
    <location>
        <begin position="872"/>
        <end position="929"/>
    </location>
</feature>
<keyword evidence="6" id="KW-1185">Reference proteome</keyword>
<feature type="domain" description="GTPase-associated protein 1 middle" evidence="4">
    <location>
        <begin position="164"/>
        <end position="265"/>
    </location>
</feature>
<feature type="compositionally biased region" description="Low complexity" evidence="1">
    <location>
        <begin position="880"/>
        <end position="891"/>
    </location>
</feature>
<evidence type="ECO:0000256" key="1">
    <source>
        <dbReference type="SAM" id="MobiDB-lite"/>
    </source>
</evidence>
<comment type="caution">
    <text evidence="5">The sequence shown here is derived from an EMBL/GenBank/DDBJ whole genome shotgun (WGS) entry which is preliminary data.</text>
</comment>
<dbReference type="RefSeq" id="WP_078501498.1">
    <property type="nucleotide sequence ID" value="NZ_MSZX01000010.1"/>
</dbReference>
<proteinExistence type="predicted"/>
<gene>
    <name evidence="5" type="ORF">BVG16_22730</name>
</gene>
<dbReference type="InterPro" id="IPR045402">
    <property type="entry name" value="GAP1-N2"/>
</dbReference>
<keyword evidence="2" id="KW-0472">Membrane</keyword>
<reference evidence="5 6" key="1">
    <citation type="submission" date="2017-01" db="EMBL/GenBank/DDBJ databases">
        <title>Genome analysis of Paenibacillus selenitrireducens ES3-24.</title>
        <authorList>
            <person name="Xu D."/>
            <person name="Yao R."/>
            <person name="Zheng S."/>
        </authorList>
    </citation>
    <scope>NUCLEOTIDE SEQUENCE [LARGE SCALE GENOMIC DNA]</scope>
    <source>
        <strain evidence="5 6">ES3-24</strain>
    </source>
</reference>
<evidence type="ECO:0000259" key="3">
    <source>
        <dbReference type="Pfam" id="PF20013"/>
    </source>
</evidence>
<feature type="region of interest" description="Disordered" evidence="1">
    <location>
        <begin position="949"/>
        <end position="968"/>
    </location>
</feature>
<dbReference type="Pfam" id="PF20013">
    <property type="entry name" value="GAP1-N2"/>
    <property type="match status" value="1"/>
</dbReference>
<feature type="domain" description="GTPase-associated protein 1 N-terminal" evidence="3">
    <location>
        <begin position="9"/>
        <end position="146"/>
    </location>
</feature>
<sequence>MNTPSQKPIQQQMYTRERRGIFRTNEGYDTVARSNGLDSNFIKKVLHPACFYDAPTELSIRGEKDVSTYPQAMHLFRTESGQVVLGTGVYMPADFTGMRSAFFMHNYVIPAERAADVVYDYTAWLNASFATTYDIEQGHDLPELNELPLKSVTIPSIPYRTQLAHMNIEESVFKQLLFAVMASIQGKKKVYVTLDVPIEDLSIYAVKLIEILYASMPYAYRKQFGFVTYAKEPVSKKGIHLTFVEKGSLRANDKNIEKDYTFDLPAQRVNNVDVDWSKQPYMDYVWNHLNQSDTMEEFYRFAEAMLADMDPIRQTSIASYHELTLFVQLILGQHHEYDKNNIAILRALIGYLTPPNAIVNKEPLDTLFLSLFSREYTHVKQRQIPDPSVVECFRDYDRLNPAAIEKDLSGFLIRAINNANAEQRQDLALAFYAIAESVPSLRQLFFDTILQVNFARTLFDPYIQYQFQEMSSVRDIVHAIQHWVIHHPQVLSSNVFLEVAKTELTEKLRIESEPVSAVYSIVDQLDKLAIQVEKQFDSKDTYFIDQLIYSAQLYLLKELNLDEITLDQLLQIDFLEHGDEIKEWAAHFNQKVRSQTNVMLAAYRWFHEQNPDESIFEGLTAIEMDRMQQLGRKWMQDDIQPAQFGRMIMAFYRESGASVIDYQGLLHYIYQHAQDKTIVYQFMNWSEKHRYFTRSRKLHAAYSAAILSYFKKVDPTAFKNRANRKQYFDTAGPALKAVYDKAAIENSSLLIRILKKHKKASLLGLVLFLIAVAAAGMIGSGVFSKKAPEQTVQAEQPVTTTPPTAEVPNIIVHAENIQVDGKTPQEEQTQLVFQFRDLKECAAFLPNSVRVEKPDGTTTDFTETMKLIHNCEDSVTNQPTTDTANNDGTANSDGTANNATPGDGTDSTSTTQGTAAAGEDDSSSYPGQLVIQLGSKTDIPQDSTVIINDTKFKLTQPPAKASDESNKS</sequence>
<accession>A0A1T2X444</accession>
<dbReference type="Proteomes" id="UP000190188">
    <property type="component" value="Unassembled WGS sequence"/>
</dbReference>
<evidence type="ECO:0000313" key="6">
    <source>
        <dbReference type="Proteomes" id="UP000190188"/>
    </source>
</evidence>
<protein>
    <recommendedName>
        <fullName evidence="7">Glycosyltransferase</fullName>
    </recommendedName>
</protein>
<keyword evidence="2" id="KW-0812">Transmembrane</keyword>
<dbReference type="Pfam" id="PF20014">
    <property type="entry name" value="GAP1-M"/>
    <property type="match status" value="1"/>
</dbReference>
<evidence type="ECO:0000259" key="4">
    <source>
        <dbReference type="Pfam" id="PF20014"/>
    </source>
</evidence>
<dbReference type="STRING" id="1324314.BVG16_22730"/>
<dbReference type="OrthoDB" id="2931061at2"/>
<dbReference type="InterPro" id="IPR045401">
    <property type="entry name" value="GAP1-M"/>
</dbReference>